<dbReference type="GO" id="GO:0051539">
    <property type="term" value="F:4 iron, 4 sulfur cluster binding"/>
    <property type="evidence" value="ECO:0007669"/>
    <property type="project" value="UniProtKB-KW"/>
</dbReference>
<name>A0A975K9U3_9SPHN</name>
<dbReference type="KEGG" id="spph:KFK14_08775"/>
<dbReference type="PROSITE" id="PS51918">
    <property type="entry name" value="RADICAL_SAM"/>
    <property type="match status" value="1"/>
</dbReference>
<dbReference type="SUPFAM" id="SSF102114">
    <property type="entry name" value="Radical SAM enzymes"/>
    <property type="match status" value="1"/>
</dbReference>
<feature type="domain" description="MTTase N-terminal" evidence="8">
    <location>
        <begin position="2"/>
        <end position="104"/>
    </location>
</feature>
<evidence type="ECO:0000313" key="10">
    <source>
        <dbReference type="EMBL" id="QUT07469.1"/>
    </source>
</evidence>
<dbReference type="InterPro" id="IPR005839">
    <property type="entry name" value="Methylthiotransferase"/>
</dbReference>
<dbReference type="GO" id="GO:0035598">
    <property type="term" value="F:tRNA (N(6)-L-threonylcarbamoyladenosine(37)-C(2))-methylthiotransferase activity"/>
    <property type="evidence" value="ECO:0007669"/>
    <property type="project" value="TreeGrafter"/>
</dbReference>
<keyword evidence="3" id="KW-0808">Transferase</keyword>
<keyword evidence="6" id="KW-0408">Iron</keyword>
<evidence type="ECO:0000259" key="9">
    <source>
        <dbReference type="PROSITE" id="PS51918"/>
    </source>
</evidence>
<gene>
    <name evidence="10" type="primary">mtaB</name>
    <name evidence="10" type="ORF">KFK14_08775</name>
</gene>
<comment type="cofactor">
    <cofactor evidence="1">
        <name>[4Fe-4S] cluster</name>
        <dbReference type="ChEBI" id="CHEBI:49883"/>
    </cofactor>
</comment>
<dbReference type="NCBIfam" id="TIGR01579">
    <property type="entry name" value="MiaB-like-C"/>
    <property type="match status" value="1"/>
</dbReference>
<evidence type="ECO:0000256" key="4">
    <source>
        <dbReference type="ARBA" id="ARBA00022691"/>
    </source>
</evidence>
<evidence type="ECO:0000259" key="8">
    <source>
        <dbReference type="PROSITE" id="PS51449"/>
    </source>
</evidence>
<dbReference type="InterPro" id="IPR007197">
    <property type="entry name" value="rSAM"/>
</dbReference>
<evidence type="ECO:0000313" key="11">
    <source>
        <dbReference type="Proteomes" id="UP000681425"/>
    </source>
</evidence>
<keyword evidence="5" id="KW-0479">Metal-binding</keyword>
<dbReference type="SMART" id="SM00729">
    <property type="entry name" value="Elp3"/>
    <property type="match status" value="1"/>
</dbReference>
<dbReference type="SFLD" id="SFLDS00029">
    <property type="entry name" value="Radical_SAM"/>
    <property type="match status" value="1"/>
</dbReference>
<dbReference type="InterPro" id="IPR038135">
    <property type="entry name" value="Methylthiotransferase_N_sf"/>
</dbReference>
<dbReference type="EMBL" id="CP073910">
    <property type="protein sequence ID" value="QUT07469.1"/>
    <property type="molecule type" value="Genomic_DNA"/>
</dbReference>
<dbReference type="GO" id="GO:0046872">
    <property type="term" value="F:metal ion binding"/>
    <property type="evidence" value="ECO:0007669"/>
    <property type="project" value="UniProtKB-KW"/>
</dbReference>
<evidence type="ECO:0000256" key="7">
    <source>
        <dbReference type="ARBA" id="ARBA00023014"/>
    </source>
</evidence>
<evidence type="ECO:0000256" key="5">
    <source>
        <dbReference type="ARBA" id="ARBA00022723"/>
    </source>
</evidence>
<reference evidence="10" key="1">
    <citation type="submission" date="2021-04" db="EMBL/GenBank/DDBJ databases">
        <title>Isolation of p-tert-butylphenol degrading bacteria Sphingobium phenoxybenzoativorans Tas13 from active sludge.</title>
        <authorList>
            <person name="Li Y."/>
        </authorList>
    </citation>
    <scope>NUCLEOTIDE SEQUENCE</scope>
    <source>
        <strain evidence="10">Tas13</strain>
    </source>
</reference>
<dbReference type="NCBIfam" id="TIGR00089">
    <property type="entry name" value="MiaB/RimO family radical SAM methylthiotransferase"/>
    <property type="match status" value="1"/>
</dbReference>
<keyword evidence="7" id="KW-0411">Iron-sulfur</keyword>
<organism evidence="10 11">
    <name type="scientific">Sphingobium phenoxybenzoativorans</name>
    <dbReference type="NCBI Taxonomy" id="1592790"/>
    <lineage>
        <taxon>Bacteria</taxon>
        <taxon>Pseudomonadati</taxon>
        <taxon>Pseudomonadota</taxon>
        <taxon>Alphaproteobacteria</taxon>
        <taxon>Sphingomonadales</taxon>
        <taxon>Sphingomonadaceae</taxon>
        <taxon>Sphingobium</taxon>
    </lineage>
</organism>
<dbReference type="SFLD" id="SFLDG01082">
    <property type="entry name" value="B12-binding_domain_containing"/>
    <property type="match status" value="1"/>
</dbReference>
<protein>
    <submittedName>
        <fullName evidence="10">tRNA (N(6)-L-threonylcarbamoyladenosine(37)-C(2))-methylthiotransferase MtaB</fullName>
    </submittedName>
</protein>
<dbReference type="Pfam" id="PF04055">
    <property type="entry name" value="Radical_SAM"/>
    <property type="match status" value="1"/>
</dbReference>
<dbReference type="InterPro" id="IPR013848">
    <property type="entry name" value="Methylthiotransferase_N"/>
</dbReference>
<accession>A0A975K9U3</accession>
<evidence type="ECO:0000256" key="3">
    <source>
        <dbReference type="ARBA" id="ARBA00022679"/>
    </source>
</evidence>
<dbReference type="CDD" id="cd01335">
    <property type="entry name" value="Radical_SAM"/>
    <property type="match status" value="1"/>
</dbReference>
<evidence type="ECO:0000256" key="6">
    <source>
        <dbReference type="ARBA" id="ARBA00023004"/>
    </source>
</evidence>
<proteinExistence type="predicted"/>
<dbReference type="AlphaFoldDB" id="A0A975K9U3"/>
<evidence type="ECO:0000256" key="1">
    <source>
        <dbReference type="ARBA" id="ARBA00001966"/>
    </source>
</evidence>
<dbReference type="InterPro" id="IPR058240">
    <property type="entry name" value="rSAM_sf"/>
</dbReference>
<dbReference type="InterPro" id="IPR020612">
    <property type="entry name" value="Methylthiotransferase_CS"/>
</dbReference>
<sequence length="436" mass="47756">MAGPDLITLGCRLNIAESEAIRTLAKDQDDLVIINSCAVTAEAVRRTRQAIRRTHRARPDARIVVTGCAAQTDPAMFAAMPEVAQVLGNREKMEAEHYLSSQRKLGSPASGSTLAPEIPTFAGMTEKVKVSDIMAVRETAPQLASAFAEHARAFVEVQNGCDHRCTFCIIPYGRGNSRSAPAGAVNATVNAMVSQGFREIVLTGVDVTSYGPDLPGNQKLGTLIQRIFQQVPNLPRLRLSSIDSVEIDDTLFDLICNEPRLMPHLHLSLQSGDDMILKRMKRRHSRADAIRIVETIKAKRPEVTIGADIIAGFPTETEAMFENSLKLVEECDIVHGHIFPYSPREGTPAARMPQVEHAAIKDRAKRLRLACEARRETWLKSLIGSTQSVLVERDGLNGHAENFAPVRFRSPMRPAEIHKAAIVALENGVLIAQEAA</sequence>
<dbReference type="InterPro" id="IPR023404">
    <property type="entry name" value="rSAM_horseshoe"/>
</dbReference>
<dbReference type="Gene3D" id="3.80.30.20">
    <property type="entry name" value="tm_1862 like domain"/>
    <property type="match status" value="1"/>
</dbReference>
<dbReference type="InterPro" id="IPR006638">
    <property type="entry name" value="Elp3/MiaA/NifB-like_rSAM"/>
</dbReference>
<feature type="domain" description="Radical SAM core" evidence="9">
    <location>
        <begin position="147"/>
        <end position="380"/>
    </location>
</feature>
<evidence type="ECO:0000256" key="2">
    <source>
        <dbReference type="ARBA" id="ARBA00022485"/>
    </source>
</evidence>
<keyword evidence="4" id="KW-0949">S-adenosyl-L-methionine</keyword>
<dbReference type="Pfam" id="PF00919">
    <property type="entry name" value="UPF0004"/>
    <property type="match status" value="1"/>
</dbReference>
<dbReference type="PROSITE" id="PS01278">
    <property type="entry name" value="MTTASE_RADICAL"/>
    <property type="match status" value="1"/>
</dbReference>
<dbReference type="PANTHER" id="PTHR11918:SF45">
    <property type="entry name" value="THREONYLCARBAMOYLADENOSINE TRNA METHYLTHIOTRANSFERASE"/>
    <property type="match status" value="1"/>
</dbReference>
<keyword evidence="2" id="KW-0004">4Fe-4S</keyword>
<dbReference type="Gene3D" id="3.40.50.12160">
    <property type="entry name" value="Methylthiotransferase, N-terminal domain"/>
    <property type="match status" value="1"/>
</dbReference>
<dbReference type="RefSeq" id="WP_212610607.1">
    <property type="nucleotide sequence ID" value="NZ_CP073910.1"/>
</dbReference>
<dbReference type="Proteomes" id="UP000681425">
    <property type="component" value="Chromosome"/>
</dbReference>
<dbReference type="PANTHER" id="PTHR11918">
    <property type="entry name" value="RADICAL SAM PROTEINS"/>
    <property type="match status" value="1"/>
</dbReference>
<keyword evidence="11" id="KW-1185">Reference proteome</keyword>
<dbReference type="InterPro" id="IPR006467">
    <property type="entry name" value="MiaB-like_bact"/>
</dbReference>
<dbReference type="PROSITE" id="PS51449">
    <property type="entry name" value="MTTASE_N"/>
    <property type="match status" value="1"/>
</dbReference>